<protein>
    <submittedName>
        <fullName evidence="1">Uncharacterized protein</fullName>
    </submittedName>
</protein>
<evidence type="ECO:0000313" key="1">
    <source>
        <dbReference type="EMBL" id="KRY83380.1"/>
    </source>
</evidence>
<comment type="caution">
    <text evidence="1">The sequence shown here is derived from an EMBL/GenBank/DDBJ whole genome shotgun (WGS) entry which is preliminary data.</text>
</comment>
<evidence type="ECO:0000313" key="2">
    <source>
        <dbReference type="Proteomes" id="UP000054995"/>
    </source>
</evidence>
<dbReference type="EMBL" id="JYDT01000142">
    <property type="protein sequence ID" value="KRY83380.1"/>
    <property type="molecule type" value="Genomic_DNA"/>
</dbReference>
<organism evidence="1 2">
    <name type="scientific">Trichinella pseudospiralis</name>
    <name type="common">Parasitic roundworm</name>
    <dbReference type="NCBI Taxonomy" id="6337"/>
    <lineage>
        <taxon>Eukaryota</taxon>
        <taxon>Metazoa</taxon>
        <taxon>Ecdysozoa</taxon>
        <taxon>Nematoda</taxon>
        <taxon>Enoplea</taxon>
        <taxon>Dorylaimia</taxon>
        <taxon>Trichinellida</taxon>
        <taxon>Trichinellidae</taxon>
        <taxon>Trichinella</taxon>
    </lineage>
</organism>
<keyword evidence="2" id="KW-1185">Reference proteome</keyword>
<name>A0A0V1FBA2_TRIPS</name>
<accession>A0A0V1FBA2</accession>
<dbReference type="AlphaFoldDB" id="A0A0V1FBA2"/>
<gene>
    <name evidence="1" type="ORF">T4D_15359</name>
</gene>
<proteinExistence type="predicted"/>
<reference evidence="1 2" key="1">
    <citation type="submission" date="2015-01" db="EMBL/GenBank/DDBJ databases">
        <title>Evolution of Trichinella species and genotypes.</title>
        <authorList>
            <person name="Korhonen P.K."/>
            <person name="Edoardo P."/>
            <person name="Giuseppe L.R."/>
            <person name="Gasser R.B."/>
        </authorList>
    </citation>
    <scope>NUCLEOTIDE SEQUENCE [LARGE SCALE GENOMIC DNA]</scope>
    <source>
        <strain evidence="1">ISS470</strain>
    </source>
</reference>
<sequence>MDALFLLTVALPGDQQNYHWCHVVCKIQKIVEVDLRNKFLNAKLLTNGQNFTRIECCTFLLMLHVTFIVSLLVATSASHYSLNSFHCFSSHPPLILRKKHSEMADSLNQVHEIIRVAIRIFYNLLHVDLRC</sequence>
<dbReference type="Proteomes" id="UP000054995">
    <property type="component" value="Unassembled WGS sequence"/>
</dbReference>